<reference evidence="1" key="1">
    <citation type="submission" date="2020-07" db="EMBL/GenBank/DDBJ databases">
        <title>Clarias magur genome sequencing, assembly and annotation.</title>
        <authorList>
            <person name="Kushwaha B."/>
            <person name="Kumar R."/>
            <person name="Das P."/>
            <person name="Joshi C.G."/>
            <person name="Kumar D."/>
            <person name="Nagpure N.S."/>
            <person name="Pandey M."/>
            <person name="Agarwal S."/>
            <person name="Srivastava S."/>
            <person name="Singh M."/>
            <person name="Sahoo L."/>
            <person name="Jayasankar P."/>
            <person name="Meher P.K."/>
            <person name="Koringa P.G."/>
            <person name="Iquebal M.A."/>
            <person name="Das S.P."/>
            <person name="Bit A."/>
            <person name="Patnaik S."/>
            <person name="Patel N."/>
            <person name="Shah T.M."/>
            <person name="Hinsu A."/>
            <person name="Jena J.K."/>
        </authorList>
    </citation>
    <scope>NUCLEOTIDE SEQUENCE</scope>
    <source>
        <strain evidence="1">CIFAMagur01</strain>
        <tissue evidence="1">Testis</tissue>
    </source>
</reference>
<evidence type="ECO:0000313" key="1">
    <source>
        <dbReference type="EMBL" id="KAF5896784.1"/>
    </source>
</evidence>
<dbReference type="AlphaFoldDB" id="A0A8J4UDN8"/>
<name>A0A8J4UDN8_CLAMG</name>
<accession>A0A8J4UDN8</accession>
<evidence type="ECO:0000313" key="2">
    <source>
        <dbReference type="Proteomes" id="UP000727407"/>
    </source>
</evidence>
<protein>
    <submittedName>
        <fullName evidence="1">Uncharacterized protein</fullName>
    </submittedName>
</protein>
<comment type="caution">
    <text evidence="1">The sequence shown here is derived from an EMBL/GenBank/DDBJ whole genome shotgun (WGS) entry which is preliminary data.</text>
</comment>
<dbReference type="OrthoDB" id="8553199at2759"/>
<feature type="non-terminal residue" evidence="1">
    <location>
        <position position="70"/>
    </location>
</feature>
<organism evidence="1 2">
    <name type="scientific">Clarias magur</name>
    <name type="common">Asian catfish</name>
    <name type="synonym">Macropteronotus magur</name>
    <dbReference type="NCBI Taxonomy" id="1594786"/>
    <lineage>
        <taxon>Eukaryota</taxon>
        <taxon>Metazoa</taxon>
        <taxon>Chordata</taxon>
        <taxon>Craniata</taxon>
        <taxon>Vertebrata</taxon>
        <taxon>Euteleostomi</taxon>
        <taxon>Actinopterygii</taxon>
        <taxon>Neopterygii</taxon>
        <taxon>Teleostei</taxon>
        <taxon>Ostariophysi</taxon>
        <taxon>Siluriformes</taxon>
        <taxon>Clariidae</taxon>
        <taxon>Clarias</taxon>
    </lineage>
</organism>
<gene>
    <name evidence="1" type="ORF">DAT39_013496</name>
</gene>
<dbReference type="EMBL" id="QNUK01000263">
    <property type="protein sequence ID" value="KAF5896784.1"/>
    <property type="molecule type" value="Genomic_DNA"/>
</dbReference>
<proteinExistence type="predicted"/>
<dbReference type="Proteomes" id="UP000727407">
    <property type="component" value="Unassembled WGS sequence"/>
</dbReference>
<sequence length="70" mass="7852">METTGHSEMPMAKSDAHEYHLHQPLGWEGFMDTVPVVGTINPAVDLVLALHAREFDVAEQKDKELLILLK</sequence>
<keyword evidence="2" id="KW-1185">Reference proteome</keyword>